<dbReference type="EMBL" id="MWQN01000005">
    <property type="protein sequence ID" value="OPC76891.1"/>
    <property type="molecule type" value="Genomic_DNA"/>
</dbReference>
<comment type="caution">
    <text evidence="1">The sequence shown here is derived from an EMBL/GenBank/DDBJ whole genome shotgun (WGS) entry which is preliminary data.</text>
</comment>
<evidence type="ECO:0008006" key="3">
    <source>
        <dbReference type="Google" id="ProtNLM"/>
    </source>
</evidence>
<dbReference type="InterPro" id="IPR011990">
    <property type="entry name" value="TPR-like_helical_dom_sf"/>
</dbReference>
<gene>
    <name evidence="1" type="ORF">B4N89_45845</name>
</gene>
<accession>A0A1T3NJU0</accession>
<evidence type="ECO:0000313" key="2">
    <source>
        <dbReference type="Proteomes" id="UP000190037"/>
    </source>
</evidence>
<dbReference type="Gene3D" id="1.25.40.10">
    <property type="entry name" value="Tetratricopeptide repeat domain"/>
    <property type="match status" value="1"/>
</dbReference>
<dbReference type="SUPFAM" id="SSF48452">
    <property type="entry name" value="TPR-like"/>
    <property type="match status" value="1"/>
</dbReference>
<dbReference type="AlphaFoldDB" id="A0A1T3NJU0"/>
<sequence length="342" mass="36823">MERRVFLATDTWGAIGGLAPPKLNPLLSPAVPPSTPSRITPQEIGQLTELADVLHRWDNTHGGGGVLELLASHCIRWAVGLLAADCPVHLRSAFLAAVARLGLVAGATQFDMCRHEQARSAFGLAVECAEVGDHWLLRAKAYSYLARQAVWIGDAETGLAHAERGLTHADRLPANARAMLHTARARAHGRMGHVREALAAVGAADDAFVPGRLTDDTHPLMAYYDEAQHNGDTAHALFDLVILRGRDPADAQERFRTAVRTHKPQFVRSKTISGTKLASLVMRTGDPREAASIGHKALETGGGLTSRRTAEDLRELAGFASRHAQVPETVTLREAITSTLQA</sequence>
<evidence type="ECO:0000313" key="1">
    <source>
        <dbReference type="EMBL" id="OPC76891.1"/>
    </source>
</evidence>
<protein>
    <recommendedName>
        <fullName evidence="3">Transcriptional regulator</fullName>
    </recommendedName>
</protein>
<keyword evidence="2" id="KW-1185">Reference proteome</keyword>
<dbReference type="OrthoDB" id="3213425at2"/>
<dbReference type="Proteomes" id="UP000190037">
    <property type="component" value="Unassembled WGS sequence"/>
</dbReference>
<organism evidence="1 2">
    <name type="scientific">Embleya scabrispora</name>
    <dbReference type="NCBI Taxonomy" id="159449"/>
    <lineage>
        <taxon>Bacteria</taxon>
        <taxon>Bacillati</taxon>
        <taxon>Actinomycetota</taxon>
        <taxon>Actinomycetes</taxon>
        <taxon>Kitasatosporales</taxon>
        <taxon>Streptomycetaceae</taxon>
        <taxon>Embleya</taxon>
    </lineage>
</organism>
<proteinExistence type="predicted"/>
<reference evidence="1 2" key="1">
    <citation type="submission" date="2017-03" db="EMBL/GenBank/DDBJ databases">
        <title>Draft genome sequence of Streptomyces scabrisporus NF3, endophyte isolated from Amphipterygium adstringens.</title>
        <authorList>
            <person name="Vazquez M."/>
            <person name="Ceapa C.D."/>
            <person name="Rodriguez Luna D."/>
            <person name="Sanchez Esquivel S."/>
        </authorList>
    </citation>
    <scope>NUCLEOTIDE SEQUENCE [LARGE SCALE GENOMIC DNA]</scope>
    <source>
        <strain evidence="1 2">NF3</strain>
    </source>
</reference>
<name>A0A1T3NJU0_9ACTN</name>
<dbReference type="STRING" id="159449.B4N89_45845"/>